<name>A0A4S4EBX0_CAMSN</name>
<gene>
    <name evidence="6" type="ORF">TEA_009171</name>
</gene>
<keyword evidence="1" id="KW-0479">Metal-binding</keyword>
<dbReference type="PANTHER" id="PTHR42683">
    <property type="entry name" value="ALDEHYDE REDUCTASE"/>
    <property type="match status" value="1"/>
</dbReference>
<dbReference type="FunFam" id="3.90.180.10:FF:000100">
    <property type="entry name" value="Putative cinnamyl alcohol dehydrogenase 6"/>
    <property type="match status" value="1"/>
</dbReference>
<keyword evidence="2" id="KW-0862">Zinc</keyword>
<proteinExistence type="predicted"/>
<dbReference type="Proteomes" id="UP000306102">
    <property type="component" value="Unassembled WGS sequence"/>
</dbReference>
<dbReference type="Gene3D" id="1.25.10.10">
    <property type="entry name" value="Leucine-rich Repeat Variant"/>
    <property type="match status" value="1"/>
</dbReference>
<dbReference type="GO" id="GO:0046872">
    <property type="term" value="F:metal ion binding"/>
    <property type="evidence" value="ECO:0007669"/>
    <property type="project" value="UniProtKB-KW"/>
</dbReference>
<dbReference type="InterPro" id="IPR013154">
    <property type="entry name" value="ADH-like_N"/>
</dbReference>
<feature type="domain" description="Alcohol dehydrogenase-like N-terminal" evidence="4">
    <location>
        <begin position="186"/>
        <end position="272"/>
    </location>
</feature>
<dbReference type="GO" id="GO:0016616">
    <property type="term" value="F:oxidoreductase activity, acting on the CH-OH group of donors, NAD or NADP as acceptor"/>
    <property type="evidence" value="ECO:0007669"/>
    <property type="project" value="InterPro"/>
</dbReference>
<organism evidence="6 7">
    <name type="scientific">Camellia sinensis var. sinensis</name>
    <name type="common">China tea</name>
    <dbReference type="NCBI Taxonomy" id="542762"/>
    <lineage>
        <taxon>Eukaryota</taxon>
        <taxon>Viridiplantae</taxon>
        <taxon>Streptophyta</taxon>
        <taxon>Embryophyta</taxon>
        <taxon>Tracheophyta</taxon>
        <taxon>Spermatophyta</taxon>
        <taxon>Magnoliopsida</taxon>
        <taxon>eudicotyledons</taxon>
        <taxon>Gunneridae</taxon>
        <taxon>Pentapetalae</taxon>
        <taxon>asterids</taxon>
        <taxon>Ericales</taxon>
        <taxon>Theaceae</taxon>
        <taxon>Camellia</taxon>
    </lineage>
</organism>
<comment type="caution">
    <text evidence="6">The sequence shown here is derived from an EMBL/GenBank/DDBJ whole genome shotgun (WGS) entry which is preliminary data.</text>
</comment>
<dbReference type="Pfam" id="PF08240">
    <property type="entry name" value="ADH_N"/>
    <property type="match status" value="1"/>
</dbReference>
<dbReference type="InterPro" id="IPR011032">
    <property type="entry name" value="GroES-like_sf"/>
</dbReference>
<dbReference type="EMBL" id="SDRB02005996">
    <property type="protein sequence ID" value="THG13244.1"/>
    <property type="molecule type" value="Genomic_DNA"/>
</dbReference>
<dbReference type="FunFam" id="3.40.50.720:FF:001451">
    <property type="entry name" value="Putative cinnamyl alcohol dehydrogenase 6"/>
    <property type="match status" value="1"/>
</dbReference>
<evidence type="ECO:0000259" key="5">
    <source>
        <dbReference type="Pfam" id="PF24804"/>
    </source>
</evidence>
<evidence type="ECO:0000313" key="6">
    <source>
        <dbReference type="EMBL" id="THG13244.1"/>
    </source>
</evidence>
<dbReference type="SUPFAM" id="SSF50129">
    <property type="entry name" value="GroES-like"/>
    <property type="match status" value="1"/>
</dbReference>
<keyword evidence="3" id="KW-0560">Oxidoreductase</keyword>
<dbReference type="InterPro" id="IPR047109">
    <property type="entry name" value="CAD-like"/>
</dbReference>
<dbReference type="CDD" id="cd05283">
    <property type="entry name" value="CAD1"/>
    <property type="match status" value="1"/>
</dbReference>
<dbReference type="InterPro" id="IPR011989">
    <property type="entry name" value="ARM-like"/>
</dbReference>
<feature type="domain" description="DUF7705" evidence="5">
    <location>
        <begin position="28"/>
        <end position="52"/>
    </location>
</feature>
<evidence type="ECO:0000259" key="4">
    <source>
        <dbReference type="Pfam" id="PF08240"/>
    </source>
</evidence>
<keyword evidence="7" id="KW-1185">Reference proteome</keyword>
<reference evidence="6 7" key="1">
    <citation type="journal article" date="2018" name="Proc. Natl. Acad. Sci. U.S.A.">
        <title>Draft genome sequence of Camellia sinensis var. sinensis provides insights into the evolution of the tea genome and tea quality.</title>
        <authorList>
            <person name="Wei C."/>
            <person name="Yang H."/>
            <person name="Wang S."/>
            <person name="Zhao J."/>
            <person name="Liu C."/>
            <person name="Gao L."/>
            <person name="Xia E."/>
            <person name="Lu Y."/>
            <person name="Tai Y."/>
            <person name="She G."/>
            <person name="Sun J."/>
            <person name="Cao H."/>
            <person name="Tong W."/>
            <person name="Gao Q."/>
            <person name="Li Y."/>
            <person name="Deng W."/>
            <person name="Jiang X."/>
            <person name="Wang W."/>
            <person name="Chen Q."/>
            <person name="Zhang S."/>
            <person name="Li H."/>
            <person name="Wu J."/>
            <person name="Wang P."/>
            <person name="Li P."/>
            <person name="Shi C."/>
            <person name="Zheng F."/>
            <person name="Jian J."/>
            <person name="Huang B."/>
            <person name="Shan D."/>
            <person name="Shi M."/>
            <person name="Fang C."/>
            <person name="Yue Y."/>
            <person name="Li F."/>
            <person name="Li D."/>
            <person name="Wei S."/>
            <person name="Han B."/>
            <person name="Jiang C."/>
            <person name="Yin Y."/>
            <person name="Xia T."/>
            <person name="Zhang Z."/>
            <person name="Bennetzen J.L."/>
            <person name="Zhao S."/>
            <person name="Wan X."/>
        </authorList>
    </citation>
    <scope>NUCLEOTIDE SEQUENCE [LARGE SCALE GENOMIC DNA]</scope>
    <source>
        <strain evidence="7">cv. Shuchazao</strain>
        <tissue evidence="6">Leaf</tissue>
    </source>
</reference>
<dbReference type="InterPro" id="IPR016024">
    <property type="entry name" value="ARM-type_fold"/>
</dbReference>
<evidence type="ECO:0000256" key="1">
    <source>
        <dbReference type="ARBA" id="ARBA00022723"/>
    </source>
</evidence>
<evidence type="ECO:0000256" key="3">
    <source>
        <dbReference type="ARBA" id="ARBA00023002"/>
    </source>
</evidence>
<dbReference type="InterPro" id="IPR056122">
    <property type="entry name" value="DUF7705"/>
</dbReference>
<evidence type="ECO:0000256" key="2">
    <source>
        <dbReference type="ARBA" id="ARBA00022833"/>
    </source>
</evidence>
<sequence length="445" mass="48548">MEMGGKGFQVVEEGRDRLFGLAEEAYKSAIGDPGMRRDCLRVAIEAWNQCNEDPGTEPVERHWLSIDLGIEIYMSDNQIVEWTAQALTNVASGTSEHTRVVIEHGVVPKLVLLLSSAYDDVRYQRMLVRDGEAGPCTVEGGMCKLKGGLFWKFVLVNMRISGEVHAVTAFGWAAGDQSDILSPFKLSRRHEIVGVVTEIGCKVQKFKVGDKVGVTGLVGACHSCDNCTNNLENYYPKLIETYNGTYHDGTTTYGGYSDHMVTNEHYVIRIPENMPLDAAAPLLCAGITTCSPLKYFELGKPGMHVGVVGLGGLGHVGVKFAKALGAKAAMRTMDGILDTVSPVHPLLPLIGLLKSHGKLIMLSAPDKPLELPVFPLLMGRKLVAGSLIGGLKEVQEMIDFAAKHNITADIEVIRMDYVNTAMERLTKSDVKYRFVIDVANTLKAI</sequence>
<evidence type="ECO:0000313" key="7">
    <source>
        <dbReference type="Proteomes" id="UP000306102"/>
    </source>
</evidence>
<dbReference type="InterPro" id="IPR036291">
    <property type="entry name" value="NAD(P)-bd_dom_sf"/>
</dbReference>
<dbReference type="Gene3D" id="3.90.180.10">
    <property type="entry name" value="Medium-chain alcohol dehydrogenases, catalytic domain"/>
    <property type="match status" value="2"/>
</dbReference>
<accession>A0A4S4EBX0</accession>
<dbReference type="STRING" id="542762.A0A4S4EBX0"/>
<dbReference type="Pfam" id="PF24804">
    <property type="entry name" value="DUF7705"/>
    <property type="match status" value="2"/>
</dbReference>
<dbReference type="AlphaFoldDB" id="A0A4S4EBX0"/>
<dbReference type="SUPFAM" id="SSF51735">
    <property type="entry name" value="NAD(P)-binding Rossmann-fold domains"/>
    <property type="match status" value="1"/>
</dbReference>
<protein>
    <submittedName>
        <fullName evidence="6">Uncharacterized protein</fullName>
    </submittedName>
</protein>
<feature type="domain" description="DUF7705" evidence="5">
    <location>
        <begin position="53"/>
        <end position="84"/>
    </location>
</feature>
<dbReference type="Gene3D" id="3.40.50.720">
    <property type="entry name" value="NAD(P)-binding Rossmann-like Domain"/>
    <property type="match status" value="2"/>
</dbReference>
<dbReference type="SUPFAM" id="SSF48371">
    <property type="entry name" value="ARM repeat"/>
    <property type="match status" value="1"/>
</dbReference>